<dbReference type="InterPro" id="IPR008972">
    <property type="entry name" value="Cupredoxin"/>
</dbReference>
<evidence type="ECO:0000313" key="3">
    <source>
        <dbReference type="Proteomes" id="UP001218638"/>
    </source>
</evidence>
<dbReference type="GO" id="GO:0030246">
    <property type="term" value="F:carbohydrate binding"/>
    <property type="evidence" value="ECO:0007669"/>
    <property type="project" value="InterPro"/>
</dbReference>
<keyword evidence="3" id="KW-1185">Reference proteome</keyword>
<name>A0AAE9ZY83_9BACT</name>
<reference evidence="2" key="1">
    <citation type="submission" date="2023-03" db="EMBL/GenBank/DDBJ databases">
        <title>Lomoglobus Profundus gen. nov., sp. nov., a novel member of the phylum Verrucomicrobia, isolated from deep-marine sediment of South China Sea.</title>
        <authorList>
            <person name="Ahmad T."/>
            <person name="Ishaq S.E."/>
            <person name="Wang F."/>
        </authorList>
    </citation>
    <scope>NUCLEOTIDE SEQUENCE</scope>
    <source>
        <strain evidence="2">LMO-M01</strain>
    </source>
</reference>
<dbReference type="SUPFAM" id="SSF49452">
    <property type="entry name" value="Starch-binding domain-like"/>
    <property type="match status" value="1"/>
</dbReference>
<keyword evidence="2" id="KW-0121">Carboxypeptidase</keyword>
<sequence>MFSKRAHLALWLLIGLPFTTRASELTITATDQKSTAVADLVVWLDPLDAALPAPAPSGSLSATVEQKDEEFNPYVIAVRTGTHVVFPNRDEVQHHVYSLSRPAQFEIPLHGGNVHESVVFEQAGLVPIGCNIHDWMLSYIMVVDTPWFGTTAAEGTASITGIPPGRYRLTAWHPRMRTNVEQEVTITAEDPAPVALELRLRPDRRIRRAPGAGGKGY</sequence>
<organism evidence="2 3">
    <name type="scientific">Synoicihabitans lomoniglobus</name>
    <dbReference type="NCBI Taxonomy" id="2909285"/>
    <lineage>
        <taxon>Bacteria</taxon>
        <taxon>Pseudomonadati</taxon>
        <taxon>Verrucomicrobiota</taxon>
        <taxon>Opitutia</taxon>
        <taxon>Opitutales</taxon>
        <taxon>Opitutaceae</taxon>
        <taxon>Synoicihabitans</taxon>
    </lineage>
</organism>
<dbReference type="EMBL" id="CP119075">
    <property type="protein sequence ID" value="WED64763.1"/>
    <property type="molecule type" value="Genomic_DNA"/>
</dbReference>
<dbReference type="Gene3D" id="2.60.40.420">
    <property type="entry name" value="Cupredoxins - blue copper proteins"/>
    <property type="match status" value="1"/>
</dbReference>
<proteinExistence type="predicted"/>
<dbReference type="SUPFAM" id="SSF49503">
    <property type="entry name" value="Cupredoxins"/>
    <property type="match status" value="1"/>
</dbReference>
<accession>A0AAE9ZY83</accession>
<keyword evidence="1" id="KW-0732">Signal</keyword>
<dbReference type="KEGG" id="slom:PXH66_20660"/>
<keyword evidence="2" id="KW-0378">Hydrolase</keyword>
<gene>
    <name evidence="2" type="ORF">PXH66_20660</name>
</gene>
<dbReference type="AlphaFoldDB" id="A0AAE9ZY83"/>
<keyword evidence="2" id="KW-0645">Protease</keyword>
<dbReference type="RefSeq" id="WP_330931974.1">
    <property type="nucleotide sequence ID" value="NZ_CP119075.1"/>
</dbReference>
<dbReference type="Gene3D" id="2.60.40.1120">
    <property type="entry name" value="Carboxypeptidase-like, regulatory domain"/>
    <property type="match status" value="1"/>
</dbReference>
<dbReference type="GO" id="GO:0004180">
    <property type="term" value="F:carboxypeptidase activity"/>
    <property type="evidence" value="ECO:0007669"/>
    <property type="project" value="UniProtKB-KW"/>
</dbReference>
<dbReference type="InterPro" id="IPR013784">
    <property type="entry name" value="Carb-bd-like_fold"/>
</dbReference>
<protein>
    <submittedName>
        <fullName evidence="2">Carboxypeptidase regulatory-like domain-containing protein</fullName>
    </submittedName>
</protein>
<feature type="chain" id="PRO_5041949780" evidence="1">
    <location>
        <begin position="23"/>
        <end position="217"/>
    </location>
</feature>
<dbReference type="Proteomes" id="UP001218638">
    <property type="component" value="Chromosome"/>
</dbReference>
<evidence type="ECO:0000256" key="1">
    <source>
        <dbReference type="SAM" id="SignalP"/>
    </source>
</evidence>
<feature type="signal peptide" evidence="1">
    <location>
        <begin position="1"/>
        <end position="22"/>
    </location>
</feature>
<evidence type="ECO:0000313" key="2">
    <source>
        <dbReference type="EMBL" id="WED64763.1"/>
    </source>
</evidence>